<protein>
    <submittedName>
        <fullName evidence="2">Ribosomal protein S12 methylthiotransferase accessory factor</fullName>
    </submittedName>
</protein>
<keyword evidence="2" id="KW-0808">Transferase</keyword>
<keyword evidence="2" id="KW-0689">Ribosomal protein</keyword>
<accession>A0A1I3WBT9</accession>
<name>A0A1I3WBT9_9HYPH</name>
<evidence type="ECO:0000259" key="1">
    <source>
        <dbReference type="PROSITE" id="PS51664"/>
    </source>
</evidence>
<gene>
    <name evidence="2" type="ORF">SAMN04488498_102119</name>
</gene>
<dbReference type="PANTHER" id="PTHR37809">
    <property type="entry name" value="RIBOSOMAL PROTEIN S12 METHYLTHIOTRANSFERASE ACCESSORY FACTOR YCAO"/>
    <property type="match status" value="1"/>
</dbReference>
<feature type="domain" description="YcaO" evidence="1">
    <location>
        <begin position="52"/>
        <end position="389"/>
    </location>
</feature>
<evidence type="ECO:0000313" key="3">
    <source>
        <dbReference type="Proteomes" id="UP000323300"/>
    </source>
</evidence>
<dbReference type="Pfam" id="PF02624">
    <property type="entry name" value="YcaO"/>
    <property type="match status" value="1"/>
</dbReference>
<dbReference type="PANTHER" id="PTHR37809:SF1">
    <property type="entry name" value="RIBOSOMAL PROTEIN S12 METHYLTHIOTRANSFERASE ACCESSORY FACTOR YCAO"/>
    <property type="match status" value="1"/>
</dbReference>
<keyword evidence="2" id="KW-0687">Ribonucleoprotein</keyword>
<dbReference type="Proteomes" id="UP000323300">
    <property type="component" value="Unassembled WGS sequence"/>
</dbReference>
<organism evidence="2 3">
    <name type="scientific">Neomesorhizobium albiziae</name>
    <dbReference type="NCBI Taxonomy" id="335020"/>
    <lineage>
        <taxon>Bacteria</taxon>
        <taxon>Pseudomonadati</taxon>
        <taxon>Pseudomonadota</taxon>
        <taxon>Alphaproteobacteria</taxon>
        <taxon>Hyphomicrobiales</taxon>
        <taxon>Phyllobacteriaceae</taxon>
        <taxon>Neomesorhizobium</taxon>
    </lineage>
</organism>
<proteinExistence type="predicted"/>
<dbReference type="InterPro" id="IPR003776">
    <property type="entry name" value="YcaO-like_dom"/>
</dbReference>
<dbReference type="NCBIfam" id="TIGR00702">
    <property type="entry name" value="YcaO-type kinase domain"/>
    <property type="match status" value="1"/>
</dbReference>
<dbReference type="Gene3D" id="3.30.160.660">
    <property type="match status" value="1"/>
</dbReference>
<reference evidence="2 3" key="1">
    <citation type="submission" date="2016-10" db="EMBL/GenBank/DDBJ databases">
        <authorList>
            <person name="Varghese N."/>
            <person name="Submissions S."/>
        </authorList>
    </citation>
    <scope>NUCLEOTIDE SEQUENCE [LARGE SCALE GENOMIC DNA]</scope>
    <source>
        <strain evidence="2 3">DSM 21822</strain>
    </source>
</reference>
<dbReference type="GO" id="GO:0005840">
    <property type="term" value="C:ribosome"/>
    <property type="evidence" value="ECO:0007669"/>
    <property type="project" value="UniProtKB-KW"/>
</dbReference>
<dbReference type="PROSITE" id="PS51664">
    <property type="entry name" value="YCAO"/>
    <property type="match status" value="1"/>
</dbReference>
<dbReference type="AlphaFoldDB" id="A0A1I3WBT9"/>
<evidence type="ECO:0000313" key="2">
    <source>
        <dbReference type="EMBL" id="SFK05134.1"/>
    </source>
</evidence>
<sequence>MLADAVARCLAPEFLRKLGITRVGDLTGLDTIGLPVWFAVQPNSRTLALNQGKGLTHDQARISAVMEAAESAIAERPERLVERYCSLAELTGAGEQAVPLDRLSGCLFDAFDPERERAWVPGKSWKTGGRVFAPYELVGLDMRIDAPWDRDAFRISSIGLGASTGFERAALHALLEAVENDGLAPLEAFGTLDGFARPLRHHPGSHAGLDAAVAKCVAAGFEPLFFDLSGKVPLPVAGCFIPRDVAGEKGPGSRYSAGFGCRFDAHEAALAALLEAVQSRLTHISGARDDIDLPDYAPFARTISAPPADAPSIGAFATRFPANKAPTFDAAAELVCAAGAEDVFIFPLSGGNEGVHVVKVLVPGLMAVFDDGLVTADAGMIARLLEDEA</sequence>
<dbReference type="GO" id="GO:0016740">
    <property type="term" value="F:transferase activity"/>
    <property type="evidence" value="ECO:0007669"/>
    <property type="project" value="UniProtKB-KW"/>
</dbReference>
<dbReference type="EMBL" id="FOSL01000002">
    <property type="protein sequence ID" value="SFK05134.1"/>
    <property type="molecule type" value="Genomic_DNA"/>
</dbReference>
<keyword evidence="3" id="KW-1185">Reference proteome</keyword>